<gene>
    <name evidence="1" type="ORF">GALL_24940</name>
</gene>
<accession>A0A1J5TBH3</accession>
<proteinExistence type="predicted"/>
<name>A0A1J5TBH3_9ZZZZ</name>
<organism evidence="1">
    <name type="scientific">mine drainage metagenome</name>
    <dbReference type="NCBI Taxonomy" id="410659"/>
    <lineage>
        <taxon>unclassified sequences</taxon>
        <taxon>metagenomes</taxon>
        <taxon>ecological metagenomes</taxon>
    </lineage>
</organism>
<protein>
    <submittedName>
        <fullName evidence="1">Uncharacterized protein</fullName>
    </submittedName>
</protein>
<evidence type="ECO:0000313" key="1">
    <source>
        <dbReference type="EMBL" id="OIR17467.1"/>
    </source>
</evidence>
<sequence length="123" mass="13845">MQPSDIPDEQNQISLRRWRVMEITTQDGTRTRHAWGHDATNNQGRASSAIIEFSMETMTAKTRSGTRYKLVGLPGNSRIGQSAWVKWCRDNGVVAEQDVTSDYLDINKVSTLGFKKITSSLNQ</sequence>
<dbReference type="AlphaFoldDB" id="A0A1J5TBH3"/>
<comment type="caution">
    <text evidence="1">The sequence shown here is derived from an EMBL/GenBank/DDBJ whole genome shotgun (WGS) entry which is preliminary data.</text>
</comment>
<dbReference type="EMBL" id="MLJW01000005">
    <property type="protein sequence ID" value="OIR17467.1"/>
    <property type="molecule type" value="Genomic_DNA"/>
</dbReference>
<reference evidence="1" key="1">
    <citation type="submission" date="2016-10" db="EMBL/GenBank/DDBJ databases">
        <title>Sequence of Gallionella enrichment culture.</title>
        <authorList>
            <person name="Poehlein A."/>
            <person name="Muehling M."/>
            <person name="Daniel R."/>
        </authorList>
    </citation>
    <scope>NUCLEOTIDE SEQUENCE</scope>
</reference>